<protein>
    <recommendedName>
        <fullName evidence="3">Polymerase/histidinol phosphatase N-terminal domain-containing protein</fullName>
    </recommendedName>
</protein>
<accession>D0E8J4</accession>
<keyword evidence="1" id="KW-0732">Signal</keyword>
<evidence type="ECO:0000313" key="2">
    <source>
        <dbReference type="EMBL" id="ACU83559.1"/>
    </source>
</evidence>
<organism evidence="2">
    <name type="scientific">Uncultured bacterium HF130_AEPn_1</name>
    <dbReference type="NCBI Taxonomy" id="663362"/>
    <lineage>
        <taxon>Bacteria</taxon>
        <taxon>environmental samples</taxon>
    </lineage>
</organism>
<feature type="signal peptide" evidence="1">
    <location>
        <begin position="1"/>
        <end position="19"/>
    </location>
</feature>
<reference evidence="2" key="1">
    <citation type="journal article" date="2010" name="Environ. Microbiol.">
        <title>Widespread known and novel phosphonate utilization pathways in marine bacteria revealed by functional screening and metagenomic analyses.</title>
        <authorList>
            <person name="Martinez A."/>
            <person name="Tyson G.W."/>
            <person name="DeLong E.F."/>
        </authorList>
    </citation>
    <scope>NUCLEOTIDE SEQUENCE</scope>
</reference>
<dbReference type="PROSITE" id="PS51257">
    <property type="entry name" value="PROKAR_LIPOPROTEIN"/>
    <property type="match status" value="1"/>
</dbReference>
<dbReference type="InterPro" id="IPR016195">
    <property type="entry name" value="Pol/histidinol_Pase-like"/>
</dbReference>
<dbReference type="Gene3D" id="3.20.20.140">
    <property type="entry name" value="Metal-dependent hydrolases"/>
    <property type="match status" value="1"/>
</dbReference>
<proteinExistence type="predicted"/>
<sequence>MYSKTIICFLAAFSLVFSACQKDQTSYSKVKKIEDLSEAIGGDGAVAKVGDYILENDKIRLVVSGHQRGQSYGPGIFAGSIIDADLQRKDGMHRSGHGSDSISEFFPTVALGIANPDLDGGMDIWSSGGSKKTSILVSYGKMENYLELLDVLKDLINVEKWTKGFSRPEYIINLYILDPGTNTLKLTTLVHNTIDKSNPKLSGEITLKEYLDGFNGDLDSLLAEYPELGTLDAKMEVGQERDSEGNPKQLGAFDLVFEGGSGGDFVFFGRKIDVFSPGYGFGYARGIQDLFFKDKSSNSISNPLPYSALVGLGDDVSLALYTVSADKSPSYLYVPLFESSISLYLSHGDSYLKPGVDEKFKLRKKFKRFRFTRYLSLGDGDPASALKTVYERKGIPTGGLSGRLYERASGKVVHHGEIMVICDPGGKDYTDVEDLLDANRKRGLLFGLTCDETIKKEIKTSKDTIKLDSDGVITMLKVNSGYKAVPDDKFEGVVPAGSYYLSAVSKGYAPGPPQKVKIEAGKEKKVSLVLGQNGEVEVKVSDEKGEFIPFKLSVGHCFPECNTSNDCSGEEICKIVHGRGQCQAATCSSDNDCDRDEVCNKAAKGGARCECAVDNAKRLPGLYHESLNGPNQAFGVVKRKYFYTSPASMSLPEGEYDLLISRGTEYEIVRDRISIKAGQTDPKRYVLPRVVDTEGWISADFHVHGIHSFDGNVGHANRVLSAMGENLEIISTSDHDAITDIAPFVREANAQRYVAAQTGTEITSLEFGHFLSYPLTKDWNQSQGAPLDWRGKTPGKIFDEIRSYKSPAKPMITVAHPRDGLFGYFDQFSLEPMTLKIDDSSLLDVVIEMFAKQPCGDQECSGKILNFCPDFDGMELFNGIHLEVLRWGSIKELRDNELKVNSLYPNKSYFDNYDENMESLKKLIVRTRSEEYMMPYLRDGVPKTCKSNADCKGPFKGTKYVCEKDVCVINAKDEVSGGDVAALSCTSTKDCPGGLACTGAQGKKVCKVVSCDKGLLGKDDDALCIGSNGTKGVIDDWFYMLNHGIFKVGFGNSDTHTLKAEIGLPRNYVKVTNDYTDAYDEQEFHGNVAKGKLFTSYGPIINAEISGKTMGETLDISGSSGSKLKLNVRVQSPLWFDVDRVEIYENGKLIRIACDKKKYDDGEDCEDLIDSPNLTVENYSNSIDISPDKDSWYVVIAMGLHGKSLSPVFNEEKLASYQVSEILNRGIGGIQNGALSGLIQSQASSLLESVAKYPRVFPVMPYAVSNPIFVKVSSGKEFESLLGKAPFVRQLEEEFKKGGVQGVCNSKFFSNASQPFLLKLNNSYRHGDK</sequence>
<feature type="chain" id="PRO_5003007421" description="Polymerase/histidinol phosphatase N-terminal domain-containing protein" evidence="1">
    <location>
        <begin position="20"/>
        <end position="1329"/>
    </location>
</feature>
<evidence type="ECO:0000256" key="1">
    <source>
        <dbReference type="SAM" id="SignalP"/>
    </source>
</evidence>
<evidence type="ECO:0008006" key="3">
    <source>
        <dbReference type="Google" id="ProtNLM"/>
    </source>
</evidence>
<dbReference type="EMBL" id="GQ422594">
    <property type="protein sequence ID" value="ACU83559.1"/>
    <property type="molecule type" value="Genomic_DNA"/>
</dbReference>
<name>D0E8J4_UNCHF</name>
<dbReference type="SUPFAM" id="SSF89550">
    <property type="entry name" value="PHP domain-like"/>
    <property type="match status" value="1"/>
</dbReference>
<gene>
    <name evidence="2" type="ORF">ALOHA_HF130_AEPn_1_15c</name>
</gene>